<dbReference type="OrthoDB" id="3450745at2759"/>
<keyword evidence="3" id="KW-1185">Reference proteome</keyword>
<evidence type="ECO:0000256" key="1">
    <source>
        <dbReference type="SAM" id="MobiDB-lite"/>
    </source>
</evidence>
<protein>
    <submittedName>
        <fullName evidence="2">Uncharacterized protein</fullName>
    </submittedName>
</protein>
<organism evidence="2 3">
    <name type="scientific">Endocarpon pusillum</name>
    <dbReference type="NCBI Taxonomy" id="364733"/>
    <lineage>
        <taxon>Eukaryota</taxon>
        <taxon>Fungi</taxon>
        <taxon>Dikarya</taxon>
        <taxon>Ascomycota</taxon>
        <taxon>Pezizomycotina</taxon>
        <taxon>Eurotiomycetes</taxon>
        <taxon>Chaetothyriomycetidae</taxon>
        <taxon>Verrucariales</taxon>
        <taxon>Verrucariaceae</taxon>
        <taxon>Endocarpon</taxon>
    </lineage>
</organism>
<feature type="region of interest" description="Disordered" evidence="1">
    <location>
        <begin position="68"/>
        <end position="87"/>
    </location>
</feature>
<dbReference type="EMBL" id="JAACFV010000062">
    <property type="protein sequence ID" value="KAF7507862.1"/>
    <property type="molecule type" value="Genomic_DNA"/>
</dbReference>
<name>A0A8H7AIZ6_9EURO</name>
<evidence type="ECO:0000313" key="2">
    <source>
        <dbReference type="EMBL" id="KAF7507862.1"/>
    </source>
</evidence>
<evidence type="ECO:0000313" key="3">
    <source>
        <dbReference type="Proteomes" id="UP000606974"/>
    </source>
</evidence>
<reference evidence="2" key="1">
    <citation type="submission" date="2020-02" db="EMBL/GenBank/DDBJ databases">
        <authorList>
            <person name="Palmer J.M."/>
        </authorList>
    </citation>
    <scope>NUCLEOTIDE SEQUENCE</scope>
    <source>
        <strain evidence="2">EPUS1.4</strain>
        <tissue evidence="2">Thallus</tissue>
    </source>
</reference>
<dbReference type="Proteomes" id="UP000606974">
    <property type="component" value="Unassembled WGS sequence"/>
</dbReference>
<proteinExistence type="predicted"/>
<accession>A0A8H7AIZ6</accession>
<comment type="caution">
    <text evidence="2">The sequence shown here is derived from an EMBL/GenBank/DDBJ whole genome shotgun (WGS) entry which is preliminary data.</text>
</comment>
<sequence>MMTSLGQEYYQFFLAQSICSALGAAALFSAGTGPIGPWFWRNRALAFGVVASGSSLSGCFDSNLASSKSPAEAPTTANTASSPGQQTVMANETAIARKNWRCEVGETFPAARSHENGIANVSAILQKAGQAHRGRRHAIHHLLRGQERQERGQLYIGFRCLA</sequence>
<gene>
    <name evidence="2" type="ORF">GJ744_010026</name>
</gene>
<dbReference type="AlphaFoldDB" id="A0A8H7AIZ6"/>